<proteinExistence type="predicted"/>
<sequence length="197" mass="20932">MCDECGSYYSGSDLSAMAWGLFSNAPSGPLSGQRGAYCGHLRLGEFCSESDGVWSSVRLQLCQIYGPCGYGAVHGSSSCWKSWGWALLFAGSGQAFLNMSDVGSAVDAAARWCGVAIRAAKVVARSEQLRHTAAPLSKISGLYRDELSIPNAFTGALSGQTQNIKEAVGAEWVLRMGQISVARAEDRLAPIEWILAV</sequence>
<reference evidence="1 2" key="1">
    <citation type="submission" date="2021-03" db="EMBL/GenBank/DDBJ databases">
        <authorList>
            <person name="King G.J."/>
            <person name="Bancroft I."/>
            <person name="Baten A."/>
            <person name="Bloomfield J."/>
            <person name="Borpatragohain P."/>
            <person name="He Z."/>
            <person name="Irish N."/>
            <person name="Irwin J."/>
            <person name="Liu K."/>
            <person name="Mauleon R.P."/>
            <person name="Moore J."/>
            <person name="Morris R."/>
            <person name="Ostergaard L."/>
            <person name="Wang B."/>
            <person name="Wells R."/>
        </authorList>
    </citation>
    <scope>NUCLEOTIDE SEQUENCE [LARGE SCALE GENOMIC DNA]</scope>
    <source>
        <strain evidence="1">R-o-18</strain>
        <tissue evidence="1">Leaf</tissue>
    </source>
</reference>
<name>A0ABQ7KKP1_BRACM</name>
<keyword evidence="2" id="KW-1185">Reference proteome</keyword>
<protein>
    <submittedName>
        <fullName evidence="1">Uncharacterized protein</fullName>
    </submittedName>
</protein>
<gene>
    <name evidence="1" type="primary">A10g500450.1_BraROA</name>
    <name evidence="1" type="ORF">IGI04_039360</name>
</gene>
<accession>A0ABQ7KKP1</accession>
<evidence type="ECO:0000313" key="1">
    <source>
        <dbReference type="EMBL" id="KAG5374764.1"/>
    </source>
</evidence>
<dbReference type="EMBL" id="JADBGQ010000010">
    <property type="protein sequence ID" value="KAG5374764.1"/>
    <property type="molecule type" value="Genomic_DNA"/>
</dbReference>
<dbReference type="Proteomes" id="UP000823674">
    <property type="component" value="Chromosome A10"/>
</dbReference>
<comment type="caution">
    <text evidence="1">The sequence shown here is derived from an EMBL/GenBank/DDBJ whole genome shotgun (WGS) entry which is preliminary data.</text>
</comment>
<evidence type="ECO:0000313" key="2">
    <source>
        <dbReference type="Proteomes" id="UP000823674"/>
    </source>
</evidence>
<organism evidence="1 2">
    <name type="scientific">Brassica rapa subsp. trilocularis</name>
    <dbReference type="NCBI Taxonomy" id="1813537"/>
    <lineage>
        <taxon>Eukaryota</taxon>
        <taxon>Viridiplantae</taxon>
        <taxon>Streptophyta</taxon>
        <taxon>Embryophyta</taxon>
        <taxon>Tracheophyta</taxon>
        <taxon>Spermatophyta</taxon>
        <taxon>Magnoliopsida</taxon>
        <taxon>eudicotyledons</taxon>
        <taxon>Gunneridae</taxon>
        <taxon>Pentapetalae</taxon>
        <taxon>rosids</taxon>
        <taxon>malvids</taxon>
        <taxon>Brassicales</taxon>
        <taxon>Brassicaceae</taxon>
        <taxon>Brassiceae</taxon>
        <taxon>Brassica</taxon>
    </lineage>
</organism>